<keyword evidence="4 8" id="KW-0812">Transmembrane</keyword>
<dbReference type="InterPro" id="IPR036259">
    <property type="entry name" value="MFS_trans_sf"/>
</dbReference>
<evidence type="ECO:0000256" key="4">
    <source>
        <dbReference type="ARBA" id="ARBA00022692"/>
    </source>
</evidence>
<dbReference type="InterPro" id="IPR050360">
    <property type="entry name" value="MFS_Sugar_Transporters"/>
</dbReference>
<comment type="similarity">
    <text evidence="2 7">Belongs to the major facilitator superfamily. Sugar transporter (TC 2.A.1.1) family.</text>
</comment>
<protein>
    <recommendedName>
        <fullName evidence="9">Major facilitator superfamily (MFS) profile domain-containing protein</fullName>
    </recommendedName>
</protein>
<feature type="transmembrane region" description="Helical" evidence="8">
    <location>
        <begin position="393"/>
        <end position="412"/>
    </location>
</feature>
<keyword evidence="11" id="KW-1185">Reference proteome</keyword>
<dbReference type="Gene3D" id="1.20.1250.20">
    <property type="entry name" value="MFS general substrate transporter like domains"/>
    <property type="match status" value="1"/>
</dbReference>
<evidence type="ECO:0000256" key="1">
    <source>
        <dbReference type="ARBA" id="ARBA00004141"/>
    </source>
</evidence>
<dbReference type="VEuPathDB" id="FungiDB:TRICI_001938"/>
<comment type="caution">
    <text evidence="10">The sequence shown here is derived from an EMBL/GenBank/DDBJ whole genome shotgun (WGS) entry which is preliminary data.</text>
</comment>
<organism evidence="10 11">
    <name type="scientific">Trichomonascus ciferrii</name>
    <dbReference type="NCBI Taxonomy" id="44093"/>
    <lineage>
        <taxon>Eukaryota</taxon>
        <taxon>Fungi</taxon>
        <taxon>Dikarya</taxon>
        <taxon>Ascomycota</taxon>
        <taxon>Saccharomycotina</taxon>
        <taxon>Dipodascomycetes</taxon>
        <taxon>Dipodascales</taxon>
        <taxon>Trichomonascaceae</taxon>
        <taxon>Trichomonascus</taxon>
        <taxon>Trichomonascus ciferrii complex</taxon>
    </lineage>
</organism>
<dbReference type="PRINTS" id="PR00171">
    <property type="entry name" value="SUGRTRNSPORT"/>
</dbReference>
<evidence type="ECO:0000259" key="9">
    <source>
        <dbReference type="PROSITE" id="PS50850"/>
    </source>
</evidence>
<evidence type="ECO:0000256" key="6">
    <source>
        <dbReference type="ARBA" id="ARBA00023136"/>
    </source>
</evidence>
<dbReference type="EMBL" id="SWFS01000131">
    <property type="protein sequence ID" value="KAA8915924.1"/>
    <property type="molecule type" value="Genomic_DNA"/>
</dbReference>
<keyword evidence="5 8" id="KW-1133">Transmembrane helix</keyword>
<dbReference type="OrthoDB" id="4142200at2759"/>
<dbReference type="Pfam" id="PF00083">
    <property type="entry name" value="Sugar_tr"/>
    <property type="match status" value="1"/>
</dbReference>
<feature type="transmembrane region" description="Helical" evidence="8">
    <location>
        <begin position="357"/>
        <end position="381"/>
    </location>
</feature>
<dbReference type="FunFam" id="1.20.1250.20:FF:000134">
    <property type="entry name" value="MFS sugar transporter protein"/>
    <property type="match status" value="1"/>
</dbReference>
<evidence type="ECO:0000256" key="7">
    <source>
        <dbReference type="RuleBase" id="RU003346"/>
    </source>
</evidence>
<dbReference type="AlphaFoldDB" id="A0A642VCB6"/>
<dbReference type="GO" id="GO:0005351">
    <property type="term" value="F:carbohydrate:proton symporter activity"/>
    <property type="evidence" value="ECO:0007669"/>
    <property type="project" value="TreeGrafter"/>
</dbReference>
<feature type="transmembrane region" description="Helical" evidence="8">
    <location>
        <begin position="311"/>
        <end position="329"/>
    </location>
</feature>
<dbReference type="SUPFAM" id="SSF103473">
    <property type="entry name" value="MFS general substrate transporter"/>
    <property type="match status" value="1"/>
</dbReference>
<evidence type="ECO:0000313" key="11">
    <source>
        <dbReference type="Proteomes" id="UP000761534"/>
    </source>
</evidence>
<feature type="transmembrane region" description="Helical" evidence="8">
    <location>
        <begin position="424"/>
        <end position="441"/>
    </location>
</feature>
<proteinExistence type="inferred from homology"/>
<evidence type="ECO:0000256" key="8">
    <source>
        <dbReference type="SAM" id="Phobius"/>
    </source>
</evidence>
<reference evidence="10" key="1">
    <citation type="journal article" date="2019" name="G3 (Bethesda)">
        <title>Genome Assemblies of Two Rare Opportunistic Yeast Pathogens: Diutina rugosa (syn. Candida rugosa) and Trichomonascus ciferrii (syn. Candida ciferrii).</title>
        <authorList>
            <person name="Mixao V."/>
            <person name="Saus E."/>
            <person name="Hansen A.P."/>
            <person name="Lass-Florl C."/>
            <person name="Gabaldon T."/>
        </authorList>
    </citation>
    <scope>NUCLEOTIDE SEQUENCE</scope>
    <source>
        <strain evidence="10">CBS 4856</strain>
    </source>
</reference>
<keyword evidence="6 8" id="KW-0472">Membrane</keyword>
<dbReference type="InterPro" id="IPR003663">
    <property type="entry name" value="Sugar/inositol_transpt"/>
</dbReference>
<feature type="transmembrane region" description="Helical" evidence="8">
    <location>
        <begin position="37"/>
        <end position="56"/>
    </location>
</feature>
<dbReference type="InterPro" id="IPR005829">
    <property type="entry name" value="Sugar_transporter_CS"/>
</dbReference>
<dbReference type="PANTHER" id="PTHR48022">
    <property type="entry name" value="PLASTIDIC GLUCOSE TRANSPORTER 4"/>
    <property type="match status" value="1"/>
</dbReference>
<dbReference type="PANTHER" id="PTHR48022:SF2">
    <property type="entry name" value="PLASTIDIC GLUCOSE TRANSPORTER 4"/>
    <property type="match status" value="1"/>
</dbReference>
<feature type="transmembrane region" description="Helical" evidence="8">
    <location>
        <begin position="63"/>
        <end position="87"/>
    </location>
</feature>
<evidence type="ECO:0000256" key="3">
    <source>
        <dbReference type="ARBA" id="ARBA00022448"/>
    </source>
</evidence>
<gene>
    <name evidence="10" type="ORF">TRICI_001938</name>
</gene>
<evidence type="ECO:0000256" key="5">
    <source>
        <dbReference type="ARBA" id="ARBA00022989"/>
    </source>
</evidence>
<dbReference type="Proteomes" id="UP000761534">
    <property type="component" value="Unassembled WGS sequence"/>
</dbReference>
<dbReference type="PROSITE" id="PS50850">
    <property type="entry name" value="MFS"/>
    <property type="match status" value="1"/>
</dbReference>
<dbReference type="NCBIfam" id="TIGR00879">
    <property type="entry name" value="SP"/>
    <property type="match status" value="1"/>
</dbReference>
<sequence>MWLERSLLVSGISGILTMAWFNEYFNHPSNSLQGGLTASIQAGAFAGSLLTGAFLADRLGRRWTIILGSFIFTVGIAICTGANNIYALVAGRVINGLGNGCTAMMVPLWQSETMPKEIRGRVISLQQCVINFGILSSFLIQYGTSFIDSNASWRLAFGLQMLPTTALMLVMFLMPESPRWLIQKSRIEEALKVLARVHSSGDSSDPYVLAEFEEIKATLEYERSLKKPNYFELLFSKTHGRRTFIGLGAQFFQQAVGINSCLYYAPFLFQQAGVGSTEASLLSNVINGIVLNVVTLPNMYYLDTWGRRRPMVWGAVGMGICMMLIGVLFKTLGHPTMDPETNKVTFDFSNNLAAGKAVIAFLYLYVAAFAISWATPAWVVPAEIFTMASRARASSMTTATNWFVNFWFALYIPTALEKISWKLYMIFFVICMVAAVVVFLFQPETANRSLEDMSYMFKPEKTMWVFRDRDLTDVHPQFDTLNETKEKIEHGELDVKGTEIFHDEEKA</sequence>
<feature type="transmembrane region" description="Helical" evidence="8">
    <location>
        <begin position="7"/>
        <end position="25"/>
    </location>
</feature>
<accession>A0A642VCB6</accession>
<feature type="transmembrane region" description="Helical" evidence="8">
    <location>
        <begin position="155"/>
        <end position="174"/>
    </location>
</feature>
<name>A0A642VCB6_9ASCO</name>
<evidence type="ECO:0000256" key="2">
    <source>
        <dbReference type="ARBA" id="ARBA00010992"/>
    </source>
</evidence>
<keyword evidence="3 7" id="KW-0813">Transport</keyword>
<feature type="domain" description="Major facilitator superfamily (MFS) profile" evidence="9">
    <location>
        <begin position="1"/>
        <end position="446"/>
    </location>
</feature>
<comment type="subcellular location">
    <subcellularLocation>
        <location evidence="1">Membrane</location>
        <topology evidence="1">Multi-pass membrane protein</topology>
    </subcellularLocation>
</comment>
<evidence type="ECO:0000313" key="10">
    <source>
        <dbReference type="EMBL" id="KAA8915924.1"/>
    </source>
</evidence>
<dbReference type="InterPro" id="IPR005828">
    <property type="entry name" value="MFS_sugar_transport-like"/>
</dbReference>
<dbReference type="PROSITE" id="PS00216">
    <property type="entry name" value="SUGAR_TRANSPORT_1"/>
    <property type="match status" value="1"/>
</dbReference>
<dbReference type="InterPro" id="IPR020846">
    <property type="entry name" value="MFS_dom"/>
</dbReference>
<dbReference type="GO" id="GO:0016020">
    <property type="term" value="C:membrane"/>
    <property type="evidence" value="ECO:0007669"/>
    <property type="project" value="UniProtKB-SubCell"/>
</dbReference>